<dbReference type="GeneID" id="105043659"/>
<dbReference type="OrthoDB" id="288590at2759"/>
<keyword evidence="3 5" id="KW-0560">Oxidoreductase</keyword>
<evidence type="ECO:0000256" key="4">
    <source>
        <dbReference type="ARBA" id="ARBA00023004"/>
    </source>
</evidence>
<name>A0A6I9R2Z7_ELAGV</name>
<protein>
    <submittedName>
        <fullName evidence="8">S-norcoclaurine synthase 1</fullName>
    </submittedName>
</protein>
<dbReference type="GO" id="GO:0046872">
    <property type="term" value="F:metal ion binding"/>
    <property type="evidence" value="ECO:0007669"/>
    <property type="project" value="UniProtKB-KW"/>
</dbReference>
<keyword evidence="7" id="KW-1185">Reference proteome</keyword>
<organism evidence="7 8">
    <name type="scientific">Elaeis guineensis var. tenera</name>
    <name type="common">Oil palm</name>
    <dbReference type="NCBI Taxonomy" id="51953"/>
    <lineage>
        <taxon>Eukaryota</taxon>
        <taxon>Viridiplantae</taxon>
        <taxon>Streptophyta</taxon>
        <taxon>Embryophyta</taxon>
        <taxon>Tracheophyta</taxon>
        <taxon>Spermatophyta</taxon>
        <taxon>Magnoliopsida</taxon>
        <taxon>Liliopsida</taxon>
        <taxon>Arecaceae</taxon>
        <taxon>Arecoideae</taxon>
        <taxon>Cocoseae</taxon>
        <taxon>Elaeidinae</taxon>
        <taxon>Elaeis</taxon>
    </lineage>
</organism>
<evidence type="ECO:0000256" key="5">
    <source>
        <dbReference type="RuleBase" id="RU003682"/>
    </source>
</evidence>
<evidence type="ECO:0000256" key="1">
    <source>
        <dbReference type="ARBA" id="ARBA00008056"/>
    </source>
</evidence>
<evidence type="ECO:0000256" key="3">
    <source>
        <dbReference type="ARBA" id="ARBA00023002"/>
    </source>
</evidence>
<dbReference type="Proteomes" id="UP000504607">
    <property type="component" value="Chromosome 4"/>
</dbReference>
<evidence type="ECO:0000313" key="7">
    <source>
        <dbReference type="Proteomes" id="UP000504607"/>
    </source>
</evidence>
<proteinExistence type="inferred from homology"/>
<dbReference type="InParanoid" id="A0A6I9R2Z7"/>
<reference evidence="8" key="1">
    <citation type="submission" date="2025-08" db="UniProtKB">
        <authorList>
            <consortium name="RefSeq"/>
        </authorList>
    </citation>
    <scope>IDENTIFICATION</scope>
</reference>
<dbReference type="FunCoup" id="A0A6I9R2Z7">
    <property type="interactions" value="1"/>
</dbReference>
<dbReference type="Pfam" id="PF14226">
    <property type="entry name" value="DIOX_N"/>
    <property type="match status" value="1"/>
</dbReference>
<evidence type="ECO:0000313" key="8">
    <source>
        <dbReference type="RefSeq" id="XP_010919592.1"/>
    </source>
</evidence>
<dbReference type="PANTHER" id="PTHR47991">
    <property type="entry name" value="OXOGLUTARATE/IRON-DEPENDENT DIOXYGENASE"/>
    <property type="match status" value="1"/>
</dbReference>
<dbReference type="AlphaFoldDB" id="A0A6I9R2Z7"/>
<dbReference type="InterPro" id="IPR005123">
    <property type="entry name" value="Oxoglu/Fe-dep_dioxygenase_dom"/>
</dbReference>
<dbReference type="RefSeq" id="XP_010919592.1">
    <property type="nucleotide sequence ID" value="XM_010921290.3"/>
</dbReference>
<dbReference type="InterPro" id="IPR044861">
    <property type="entry name" value="IPNS-like_FE2OG_OXY"/>
</dbReference>
<gene>
    <name evidence="8" type="primary">LOC105043659</name>
</gene>
<dbReference type="GO" id="GO:0016491">
    <property type="term" value="F:oxidoreductase activity"/>
    <property type="evidence" value="ECO:0007669"/>
    <property type="project" value="UniProtKB-KW"/>
</dbReference>
<keyword evidence="2 5" id="KW-0479">Metal-binding</keyword>
<dbReference type="PROSITE" id="PS51471">
    <property type="entry name" value="FE2OG_OXY"/>
    <property type="match status" value="1"/>
</dbReference>
<dbReference type="FunFam" id="2.60.120.330:FF:000001">
    <property type="entry name" value="Protein SRG1"/>
    <property type="match status" value="1"/>
</dbReference>
<dbReference type="KEGG" id="egu:105043659"/>
<dbReference type="Gene3D" id="2.60.120.330">
    <property type="entry name" value="B-lactam Antibiotic, Isopenicillin N Synthase, Chain"/>
    <property type="match status" value="1"/>
</dbReference>
<sequence>MESVGSLPVAKVQALAAASNGLNEVPPRYLRPEAEADPVARDGDSLEIPVIDMSRLLQSESSRDESTKLNLACEQWGFFQLINHNIPNELIERMKVVIEEFFKLPLEVKEQFAQLPGSLEGYGQLFVISKDQKLDWADILYFNTQPLNQRNTRLWPTQPPAFRATLDEYSQELNKTADCLLGLIAKNLGLNSEILTDKTKEGIQSVRINYYPPCLQADKVLGFSPHSDADLLTLVLQVNQVQGLQIKNNGKWVPVKPLPGAFIVNVGDVFEIFSNGRYKSIEHRAVVSTEKERLSVAAFHSPNIDAMIGPLPELVRGSELNYMTVDHENFMKLFFSARLDGKSFLDRMKLRK</sequence>
<dbReference type="InterPro" id="IPR026992">
    <property type="entry name" value="DIOX_N"/>
</dbReference>
<comment type="similarity">
    <text evidence="1 5">Belongs to the iron/ascorbate-dependent oxidoreductase family.</text>
</comment>
<dbReference type="InterPro" id="IPR027443">
    <property type="entry name" value="IPNS-like_sf"/>
</dbReference>
<keyword evidence="4 5" id="KW-0408">Iron</keyword>
<feature type="domain" description="Fe2OG dioxygenase" evidence="6">
    <location>
        <begin position="202"/>
        <end position="302"/>
    </location>
</feature>
<evidence type="ECO:0000259" key="6">
    <source>
        <dbReference type="PROSITE" id="PS51471"/>
    </source>
</evidence>
<accession>A0A6I9R2Z7</accession>
<dbReference type="Pfam" id="PF03171">
    <property type="entry name" value="2OG-FeII_Oxy"/>
    <property type="match status" value="1"/>
</dbReference>
<dbReference type="SUPFAM" id="SSF51197">
    <property type="entry name" value="Clavaminate synthase-like"/>
    <property type="match status" value="1"/>
</dbReference>
<evidence type="ECO:0000256" key="2">
    <source>
        <dbReference type="ARBA" id="ARBA00022723"/>
    </source>
</evidence>
<dbReference type="InterPro" id="IPR050295">
    <property type="entry name" value="Plant_2OG-oxidoreductases"/>
</dbReference>